<evidence type="ECO:0000259" key="4">
    <source>
        <dbReference type="PROSITE" id="PS51673"/>
    </source>
</evidence>
<dbReference type="EMBL" id="MU005781">
    <property type="protein sequence ID" value="KAF2704855.1"/>
    <property type="molecule type" value="Genomic_DNA"/>
</dbReference>
<dbReference type="InterPro" id="IPR051937">
    <property type="entry name" value="R3H_domain_containing"/>
</dbReference>
<dbReference type="AlphaFoldDB" id="A0A6G1JX69"/>
<dbReference type="GO" id="GO:0006012">
    <property type="term" value="P:galactose metabolic process"/>
    <property type="evidence" value="ECO:0007669"/>
    <property type="project" value="TreeGrafter"/>
</dbReference>
<dbReference type="PROSITE" id="PS51673">
    <property type="entry name" value="SUZ"/>
    <property type="match status" value="1"/>
</dbReference>
<evidence type="ECO:0000313" key="6">
    <source>
        <dbReference type="Proteomes" id="UP000799428"/>
    </source>
</evidence>
<feature type="region of interest" description="Disordered" evidence="2">
    <location>
        <begin position="338"/>
        <end position="477"/>
    </location>
</feature>
<dbReference type="GO" id="GO:0003676">
    <property type="term" value="F:nucleic acid binding"/>
    <property type="evidence" value="ECO:0007669"/>
    <property type="project" value="UniProtKB-UniRule"/>
</dbReference>
<evidence type="ECO:0008006" key="7">
    <source>
        <dbReference type="Google" id="ProtNLM"/>
    </source>
</evidence>
<feature type="compositionally biased region" description="Polar residues" evidence="2">
    <location>
        <begin position="83"/>
        <end position="99"/>
    </location>
</feature>
<evidence type="ECO:0000259" key="3">
    <source>
        <dbReference type="PROSITE" id="PS51061"/>
    </source>
</evidence>
<evidence type="ECO:0000313" key="5">
    <source>
        <dbReference type="EMBL" id="KAF2704855.1"/>
    </source>
</evidence>
<dbReference type="OrthoDB" id="278430at2759"/>
<dbReference type="InterPro" id="IPR001374">
    <property type="entry name" value="R3H_dom"/>
</dbReference>
<keyword evidence="1" id="KW-0597">Phosphoprotein</keyword>
<dbReference type="InterPro" id="IPR024771">
    <property type="entry name" value="SUZ"/>
</dbReference>
<feature type="compositionally biased region" description="Polar residues" evidence="2">
    <location>
        <begin position="769"/>
        <end position="778"/>
    </location>
</feature>
<feature type="region of interest" description="Disordered" evidence="2">
    <location>
        <begin position="53"/>
        <end position="147"/>
    </location>
</feature>
<dbReference type="PANTHER" id="PTHR15672">
    <property type="entry name" value="CAMP-REGULATED PHOSPHOPROTEIN 21 RELATED R3H DOMAIN CONTAINING PROTEIN"/>
    <property type="match status" value="1"/>
</dbReference>
<reference evidence="5" key="1">
    <citation type="journal article" date="2020" name="Stud. Mycol.">
        <title>101 Dothideomycetes genomes: a test case for predicting lifestyles and emergence of pathogens.</title>
        <authorList>
            <person name="Haridas S."/>
            <person name="Albert R."/>
            <person name="Binder M."/>
            <person name="Bloem J."/>
            <person name="Labutti K."/>
            <person name="Salamov A."/>
            <person name="Andreopoulos B."/>
            <person name="Baker S."/>
            <person name="Barry K."/>
            <person name="Bills G."/>
            <person name="Bluhm B."/>
            <person name="Cannon C."/>
            <person name="Castanera R."/>
            <person name="Culley D."/>
            <person name="Daum C."/>
            <person name="Ezra D."/>
            <person name="Gonzalez J."/>
            <person name="Henrissat B."/>
            <person name="Kuo A."/>
            <person name="Liang C."/>
            <person name="Lipzen A."/>
            <person name="Lutzoni F."/>
            <person name="Magnuson J."/>
            <person name="Mondo S."/>
            <person name="Nolan M."/>
            <person name="Ohm R."/>
            <person name="Pangilinan J."/>
            <person name="Park H.-J."/>
            <person name="Ramirez L."/>
            <person name="Alfaro M."/>
            <person name="Sun H."/>
            <person name="Tritt A."/>
            <person name="Yoshinaga Y."/>
            <person name="Zwiers L.-H."/>
            <person name="Turgeon B."/>
            <person name="Goodwin S."/>
            <person name="Spatafora J."/>
            <person name="Crous P."/>
            <person name="Grigoriev I."/>
        </authorList>
    </citation>
    <scope>NUCLEOTIDE SEQUENCE</scope>
    <source>
        <strain evidence="5">CBS 279.74</strain>
    </source>
</reference>
<feature type="compositionally biased region" description="Basic and acidic residues" evidence="2">
    <location>
        <begin position="162"/>
        <end position="171"/>
    </location>
</feature>
<feature type="region of interest" description="Disordered" evidence="2">
    <location>
        <begin position="633"/>
        <end position="840"/>
    </location>
</feature>
<dbReference type="CDD" id="cd02642">
    <property type="entry name" value="R3H_encore_like"/>
    <property type="match status" value="1"/>
</dbReference>
<keyword evidence="6" id="KW-1185">Reference proteome</keyword>
<dbReference type="PANTHER" id="PTHR15672:SF8">
    <property type="entry name" value="PROTEIN ENCORE"/>
    <property type="match status" value="1"/>
</dbReference>
<gene>
    <name evidence="5" type="ORF">K504DRAFT_506818</name>
</gene>
<feature type="domain" description="R3H" evidence="3">
    <location>
        <begin position="278"/>
        <end position="345"/>
    </location>
</feature>
<dbReference type="PROSITE" id="PS51061">
    <property type="entry name" value="R3H"/>
    <property type="match status" value="1"/>
</dbReference>
<feature type="compositionally biased region" description="Basic and acidic residues" evidence="2">
    <location>
        <begin position="68"/>
        <end position="82"/>
    </location>
</feature>
<dbReference type="Gene3D" id="3.30.1370.50">
    <property type="entry name" value="R3H-like domain"/>
    <property type="match status" value="1"/>
</dbReference>
<dbReference type="Pfam" id="PF12752">
    <property type="entry name" value="SUZ"/>
    <property type="match status" value="1"/>
</dbReference>
<feature type="compositionally biased region" description="Low complexity" evidence="2">
    <location>
        <begin position="784"/>
        <end position="798"/>
    </location>
</feature>
<organism evidence="5 6">
    <name type="scientific">Pleomassaria siparia CBS 279.74</name>
    <dbReference type="NCBI Taxonomy" id="1314801"/>
    <lineage>
        <taxon>Eukaryota</taxon>
        <taxon>Fungi</taxon>
        <taxon>Dikarya</taxon>
        <taxon>Ascomycota</taxon>
        <taxon>Pezizomycotina</taxon>
        <taxon>Dothideomycetes</taxon>
        <taxon>Pleosporomycetidae</taxon>
        <taxon>Pleosporales</taxon>
        <taxon>Pleomassariaceae</taxon>
        <taxon>Pleomassaria</taxon>
    </lineage>
</organism>
<dbReference type="InterPro" id="IPR036867">
    <property type="entry name" value="R3H_dom_sf"/>
</dbReference>
<dbReference type="Pfam" id="PF01424">
    <property type="entry name" value="R3H"/>
    <property type="match status" value="1"/>
</dbReference>
<feature type="compositionally biased region" description="Basic and acidic residues" evidence="2">
    <location>
        <begin position="408"/>
        <end position="430"/>
    </location>
</feature>
<feature type="compositionally biased region" description="Polar residues" evidence="2">
    <location>
        <begin position="745"/>
        <end position="756"/>
    </location>
</feature>
<feature type="domain" description="SUZ" evidence="4">
    <location>
        <begin position="342"/>
        <end position="437"/>
    </location>
</feature>
<name>A0A6G1JX69_9PLEO</name>
<feature type="compositionally biased region" description="Polar residues" evidence="2">
    <location>
        <begin position="685"/>
        <end position="714"/>
    </location>
</feature>
<feature type="compositionally biased region" description="Pro residues" evidence="2">
    <location>
        <begin position="807"/>
        <end position="818"/>
    </location>
</feature>
<evidence type="ECO:0000256" key="2">
    <source>
        <dbReference type="SAM" id="MobiDB-lite"/>
    </source>
</evidence>
<feature type="compositionally biased region" description="Polar residues" evidence="2">
    <location>
        <begin position="130"/>
        <end position="139"/>
    </location>
</feature>
<evidence type="ECO:0000256" key="1">
    <source>
        <dbReference type="ARBA" id="ARBA00022553"/>
    </source>
</evidence>
<sequence length="864" mass="92192">MASTTSVPIEQSQAKLSFAKVAASGYKPLTIKEPSTAAKPSVVPAQPAMILQGAVPAPPSKGDAPQVRVEDIEEKATKEKENSGNTATRTGQWANTTGLQVAFQPVSKDAEPDKSRPAIALIKPSVAEDSATQLSSSDGSAKLASLDGKSVASATTFALDEKESIRPDDSASLRAVEEEDVTSTPGSVAADSRVGSDGGFTRAFSDQLHEIAVIGPLPRRGAPPGRFPNANSNSPHTLYDPNQPPNGVTGMQTVTGPQNLPAIPDDKLIEALESPRDRLFVLKIEQDFIDFIKDSREDELSLPNFNTFYRMLAHRLADYYLLGHVVDTTLTGVKITRTPYCRIPPPLSGLPVSSKNASTPPADLPARKIMRRGDEKSGTNTTSNSENPSKTTSEVGGGSGSDGGNDDADGKDKSALTREEREARYREARQRIFGNSENGESESTDAIGSGEEKDLSRSSSASGKKKNKKQRNYEDDGFEARSRFNAYYPQQYAVPNYGGDNAVYYGGFPGQMPNPPFPGMNANVSPPPTYNNGYPAMMAPDAQPPYGWPGQQYQPSTAPMTYPAYAPVQNGYDISADFQRGMQSFQSVGVPSQVTPKMTNPPMASYQDSYQPQPQPMTMNPGWPQMNQPTYPMAQSPYAQNGPGNRPMSAPGQGPIPGSYAYGQFPASPYNGKPNRNQHPLPGSFNRQQFNPQSQTFIPGTRNSPFQLQPNMSGPAQGMNGYGNYQMPTSNQMVRPSPQVAYAQTFGSPQGIQKSNPVPAKPPNPSFSPTPQIASSQAPAVPASLSQPSTSSVPTQSSIAKWGTPSHLPPRPPPPAQALPPKFSIPGNNLTSAPRVPNNAAPGYMANPMMMRAGAGLSVPNNGS</sequence>
<feature type="compositionally biased region" description="Pro residues" evidence="2">
    <location>
        <begin position="759"/>
        <end position="768"/>
    </location>
</feature>
<protein>
    <recommendedName>
        <fullName evidence="7">SUZ domain-containing protein</fullName>
    </recommendedName>
</protein>
<accession>A0A6G1JX69</accession>
<feature type="compositionally biased region" description="Polar residues" evidence="2">
    <location>
        <begin position="378"/>
        <end position="394"/>
    </location>
</feature>
<proteinExistence type="predicted"/>
<dbReference type="Proteomes" id="UP000799428">
    <property type="component" value="Unassembled WGS sequence"/>
</dbReference>
<feature type="region of interest" description="Disordered" evidence="2">
    <location>
        <begin position="162"/>
        <end position="194"/>
    </location>
</feature>
<dbReference type="SUPFAM" id="SSF82708">
    <property type="entry name" value="R3H domain"/>
    <property type="match status" value="1"/>
</dbReference>